<accession>A0A9X1VSI8</accession>
<keyword evidence="2" id="KW-1185">Reference proteome</keyword>
<evidence type="ECO:0000313" key="2">
    <source>
        <dbReference type="Proteomes" id="UP001139369"/>
    </source>
</evidence>
<evidence type="ECO:0000313" key="1">
    <source>
        <dbReference type="EMBL" id="MCI2230212.1"/>
    </source>
</evidence>
<dbReference type="AlphaFoldDB" id="A0A9X1VSI8"/>
<dbReference type="Proteomes" id="UP001139369">
    <property type="component" value="Unassembled WGS sequence"/>
</dbReference>
<organism evidence="1 2">
    <name type="scientific">Polaribacter marinus</name>
    <dbReference type="NCBI Taxonomy" id="2916838"/>
    <lineage>
        <taxon>Bacteria</taxon>
        <taxon>Pseudomonadati</taxon>
        <taxon>Bacteroidota</taxon>
        <taxon>Flavobacteriia</taxon>
        <taxon>Flavobacteriales</taxon>
        <taxon>Flavobacteriaceae</taxon>
    </lineage>
</organism>
<dbReference type="EMBL" id="JAKQYM010000011">
    <property type="protein sequence ID" value="MCI2230212.1"/>
    <property type="molecule type" value="Genomic_DNA"/>
</dbReference>
<proteinExistence type="predicted"/>
<gene>
    <name evidence="1" type="ORF">MC378_13620</name>
</gene>
<protein>
    <submittedName>
        <fullName evidence="1">Outer membrane beta-barrel protein</fullName>
    </submittedName>
</protein>
<comment type="caution">
    <text evidence="1">The sequence shown here is derived from an EMBL/GenBank/DDBJ whole genome shotgun (WGS) entry which is preliminary data.</text>
</comment>
<name>A0A9X1VSI8_9FLAO</name>
<dbReference type="RefSeq" id="WP_242179320.1">
    <property type="nucleotide sequence ID" value="NZ_JAKQYM010000011.1"/>
</dbReference>
<reference evidence="1" key="1">
    <citation type="submission" date="2022-02" db="EMBL/GenBank/DDBJ databases">
        <title>Polaribacter sp. MSW13, isolated from seawater.</title>
        <authorList>
            <person name="Kristyanto S."/>
            <person name="Jung J."/>
            <person name="Jeon C.O."/>
        </authorList>
    </citation>
    <scope>NUCLEOTIDE SEQUENCE</scope>
    <source>
        <strain evidence="1">MSW13</strain>
    </source>
</reference>
<sequence>MKFLNIFTELKHRIVLLFCLVLVQFSYAQSDSEKVIPKLKFSVGTELMTSKVQLNNSSLENPSGFGFGVNLGISYRLNTKFSLFSGLGFNRYKSKITLDSYSSFENSVDMSGEDFEFRYEVQNFSEEQNYSAISIPIAIQYETTGNFRFYSKVGFEANFFVSQKYESKAEKLTTTGYFPRINAELTQPTFAGFGSFENQKFISNDFKVKNSFNATLEAGVKQILKSGNSLYVGVFTKLGLNTLSSDMKSGLVSYNSEEATAFLSTSILQAIDRQRSSSNQFAQAKLRVFGIAFRYEFSL</sequence>